<feature type="transmembrane region" description="Helical" evidence="1">
    <location>
        <begin position="28"/>
        <end position="46"/>
    </location>
</feature>
<feature type="transmembrane region" description="Helical" evidence="1">
    <location>
        <begin position="184"/>
        <end position="201"/>
    </location>
</feature>
<feature type="transmembrane region" description="Helical" evidence="1">
    <location>
        <begin position="243"/>
        <end position="262"/>
    </location>
</feature>
<feature type="transmembrane region" description="Helical" evidence="1">
    <location>
        <begin position="83"/>
        <end position="101"/>
    </location>
</feature>
<proteinExistence type="predicted"/>
<reference evidence="2 3" key="1">
    <citation type="submission" date="2020-04" db="EMBL/GenBank/DDBJ databases">
        <title>Antimicrobial susceptibility and clonality of vaginal-derived multi-drug resistant Mobiluncus isolates in China.</title>
        <authorList>
            <person name="Zhang X."/>
        </authorList>
    </citation>
    <scope>NUCLEOTIDE SEQUENCE [LARGE SCALE GENOMIC DNA]</scope>
    <source>
        <strain evidence="2 3">12</strain>
    </source>
</reference>
<feature type="transmembrane region" description="Helical" evidence="1">
    <location>
        <begin position="53"/>
        <end position="71"/>
    </location>
</feature>
<keyword evidence="1" id="KW-1133">Transmembrane helix</keyword>
<dbReference type="InterPro" id="IPR043747">
    <property type="entry name" value="DUF5692"/>
</dbReference>
<feature type="transmembrane region" description="Helical" evidence="1">
    <location>
        <begin position="113"/>
        <end position="131"/>
    </location>
</feature>
<keyword evidence="1" id="KW-0812">Transmembrane</keyword>
<feature type="transmembrane region" description="Helical" evidence="1">
    <location>
        <begin position="274"/>
        <end position="295"/>
    </location>
</feature>
<feature type="transmembrane region" description="Helical" evidence="1">
    <location>
        <begin position="156"/>
        <end position="177"/>
    </location>
</feature>
<evidence type="ECO:0000256" key="1">
    <source>
        <dbReference type="SAM" id="Phobius"/>
    </source>
</evidence>
<gene>
    <name evidence="2" type="ORF">HHJ77_01035</name>
</gene>
<dbReference type="Proteomes" id="UP000575397">
    <property type="component" value="Unassembled WGS sequence"/>
</dbReference>
<organism evidence="2 3">
    <name type="scientific">Mobiluncus mulieris</name>
    <dbReference type="NCBI Taxonomy" id="2052"/>
    <lineage>
        <taxon>Bacteria</taxon>
        <taxon>Bacillati</taxon>
        <taxon>Actinomycetota</taxon>
        <taxon>Actinomycetes</taxon>
        <taxon>Actinomycetales</taxon>
        <taxon>Actinomycetaceae</taxon>
        <taxon>Mobiluncus</taxon>
    </lineage>
</organism>
<dbReference type="AlphaFoldDB" id="A0A7Y0URS0"/>
<keyword evidence="1" id="KW-0472">Membrane</keyword>
<accession>A0A7Y0URS0</accession>
<dbReference type="RefSeq" id="WP_169762116.1">
    <property type="nucleotide sequence ID" value="NZ_JABCUS010000002.1"/>
</dbReference>
<evidence type="ECO:0000313" key="2">
    <source>
        <dbReference type="EMBL" id="NMX02553.1"/>
    </source>
</evidence>
<name>A0A7Y0URS0_9ACTO</name>
<comment type="caution">
    <text evidence="2">The sequence shown here is derived from an EMBL/GenBank/DDBJ whole genome shotgun (WGS) entry which is preliminary data.</text>
</comment>
<protein>
    <submittedName>
        <fullName evidence="2">Uncharacterized protein</fullName>
    </submittedName>
</protein>
<dbReference type="EMBL" id="JABCUS010000002">
    <property type="protein sequence ID" value="NMX02553.1"/>
    <property type="molecule type" value="Genomic_DNA"/>
</dbReference>
<sequence length="347" mass="39035">MPSTWLNLLPGEPLADYPTLFFFEVGEWWDYAMLLVVIVTLAGTAWLTIRYRWAVAVCFIAAPVGLTIFWWPHSTEGTTVSGWFLIVKQYSALIGSLSLVALQMFPKLRRNRWYLLIPPILLAVNIVEAVVRDLQCYYIHGADTNGSVLWGGSWNIMNAVAGILNILAISGWVGIFVSKRRDHAIIWGDLTILWIVGYDLWNFAYCYNCLSDRSWYAGFALLASCTIPACFKWGRGAWIHYRAYTLTLWSGFMLTVPGFVASGIFEHRSAHNPVALFLVSLASLVANAILVVYHVSKIVRTKRNPATMEVYGDTPTYVSWVAYHATAAEQDRIATRLGSTAEKLGYR</sequence>
<feature type="transmembrane region" description="Helical" evidence="1">
    <location>
        <begin position="213"/>
        <end position="231"/>
    </location>
</feature>
<evidence type="ECO:0000313" key="3">
    <source>
        <dbReference type="Proteomes" id="UP000575397"/>
    </source>
</evidence>
<dbReference type="Pfam" id="PF18948">
    <property type="entry name" value="DUF5692"/>
    <property type="match status" value="1"/>
</dbReference>